<dbReference type="RefSeq" id="WP_009253353.1">
    <property type="nucleotide sequence ID" value="NZ_DBFYTC010000073.1"/>
</dbReference>
<reference evidence="1 2" key="1">
    <citation type="submission" date="2016-07" db="EMBL/GenBank/DDBJ databases">
        <title>Characterization of isolates of Eisenbergiella tayi derived from blood cultures, using whole genome sequencing.</title>
        <authorList>
            <person name="Burdz T."/>
            <person name="Wiebe D."/>
            <person name="Huynh C."/>
            <person name="Bernard K."/>
        </authorList>
    </citation>
    <scope>NUCLEOTIDE SEQUENCE [LARGE SCALE GENOMIC DNA]</scope>
    <source>
        <strain evidence="1 2">NML 120489</strain>
    </source>
</reference>
<comment type="caution">
    <text evidence="1">The sequence shown here is derived from an EMBL/GenBank/DDBJ whole genome shotgun (WGS) entry which is preliminary data.</text>
</comment>
<organism evidence="1 2">
    <name type="scientific">Eisenbergiella tayi</name>
    <dbReference type="NCBI Taxonomy" id="1432052"/>
    <lineage>
        <taxon>Bacteria</taxon>
        <taxon>Bacillati</taxon>
        <taxon>Bacillota</taxon>
        <taxon>Clostridia</taxon>
        <taxon>Lachnospirales</taxon>
        <taxon>Lachnospiraceae</taxon>
        <taxon>Eisenbergiella</taxon>
    </lineage>
</organism>
<proteinExistence type="predicted"/>
<accession>A0A1E3ATK9</accession>
<sequence>MNKRTEPSILQNYDSEIASLISRNRGISEIEALRLFLNSKTHAMLANDDMKLWHFSPLAVFDMWEAEEATGDPRNSLYIRGDEVE</sequence>
<evidence type="ECO:0000313" key="2">
    <source>
        <dbReference type="Proteomes" id="UP000095003"/>
    </source>
</evidence>
<dbReference type="EMBL" id="MCGI01000002">
    <property type="protein sequence ID" value="ODM11992.1"/>
    <property type="molecule type" value="Genomic_DNA"/>
</dbReference>
<dbReference type="GeneID" id="93304056"/>
<dbReference type="Proteomes" id="UP000095003">
    <property type="component" value="Unassembled WGS sequence"/>
</dbReference>
<gene>
    <name evidence="1" type="ORF">BEH84_02607</name>
</gene>
<protein>
    <submittedName>
        <fullName evidence="1">Uncharacterized protein</fullName>
    </submittedName>
</protein>
<name>A0A1E3ATK9_9FIRM</name>
<dbReference type="AlphaFoldDB" id="A0A1E3ATK9"/>
<evidence type="ECO:0000313" key="1">
    <source>
        <dbReference type="EMBL" id="ODM11992.1"/>
    </source>
</evidence>